<feature type="region of interest" description="Disordered" evidence="2">
    <location>
        <begin position="1"/>
        <end position="36"/>
    </location>
</feature>
<evidence type="ECO:0000313" key="4">
    <source>
        <dbReference type="Proteomes" id="UP000001357"/>
    </source>
</evidence>
<dbReference type="GeneID" id="5890910"/>
<proteinExistence type="predicted"/>
<keyword evidence="4" id="KW-1185">Reference proteome</keyword>
<dbReference type="AlphaFoldDB" id="A9UZ40"/>
<gene>
    <name evidence="3" type="ORF">MONBRDRAFT_25333</name>
</gene>
<dbReference type="KEGG" id="mbr:MONBRDRAFT_25333"/>
<evidence type="ECO:0000256" key="2">
    <source>
        <dbReference type="SAM" id="MobiDB-lite"/>
    </source>
</evidence>
<keyword evidence="1" id="KW-0677">Repeat</keyword>
<organism evidence="3 4">
    <name type="scientific">Monosiga brevicollis</name>
    <name type="common">Choanoflagellate</name>
    <dbReference type="NCBI Taxonomy" id="81824"/>
    <lineage>
        <taxon>Eukaryota</taxon>
        <taxon>Choanoflagellata</taxon>
        <taxon>Craspedida</taxon>
        <taxon>Salpingoecidae</taxon>
        <taxon>Monosiga</taxon>
    </lineage>
</organism>
<dbReference type="OMA" id="CATMERH"/>
<reference evidence="3 4" key="1">
    <citation type="journal article" date="2008" name="Nature">
        <title>The genome of the choanoflagellate Monosiga brevicollis and the origin of metazoans.</title>
        <authorList>
            <consortium name="JGI Sequencing"/>
            <person name="King N."/>
            <person name="Westbrook M.J."/>
            <person name="Young S.L."/>
            <person name="Kuo A."/>
            <person name="Abedin M."/>
            <person name="Chapman J."/>
            <person name="Fairclough S."/>
            <person name="Hellsten U."/>
            <person name="Isogai Y."/>
            <person name="Letunic I."/>
            <person name="Marr M."/>
            <person name="Pincus D."/>
            <person name="Putnam N."/>
            <person name="Rokas A."/>
            <person name="Wright K.J."/>
            <person name="Zuzow R."/>
            <person name="Dirks W."/>
            <person name="Good M."/>
            <person name="Goodstein D."/>
            <person name="Lemons D."/>
            <person name="Li W."/>
            <person name="Lyons J.B."/>
            <person name="Morris A."/>
            <person name="Nichols S."/>
            <person name="Richter D.J."/>
            <person name="Salamov A."/>
            <person name="Bork P."/>
            <person name="Lim W.A."/>
            <person name="Manning G."/>
            <person name="Miller W.T."/>
            <person name="McGinnis W."/>
            <person name="Shapiro H."/>
            <person name="Tjian R."/>
            <person name="Grigoriev I.V."/>
            <person name="Rokhsar D."/>
        </authorList>
    </citation>
    <scope>NUCLEOTIDE SEQUENCE [LARGE SCALE GENOMIC DNA]</scope>
    <source>
        <strain evidence="4">MX1 / ATCC 50154</strain>
    </source>
</reference>
<dbReference type="Gene3D" id="1.25.10.10">
    <property type="entry name" value="Leucine-rich Repeat Variant"/>
    <property type="match status" value="2"/>
</dbReference>
<dbReference type="InParanoid" id="A9UZ40"/>
<dbReference type="PANTHER" id="PTHR22895:SF0">
    <property type="entry name" value="ARMADILLO REPEAT-CONTAINING PROTEIN 6"/>
    <property type="match status" value="1"/>
</dbReference>
<accession>A9UZ40</accession>
<dbReference type="Proteomes" id="UP000001357">
    <property type="component" value="Unassembled WGS sequence"/>
</dbReference>
<dbReference type="InterPro" id="IPR011989">
    <property type="entry name" value="ARM-like"/>
</dbReference>
<dbReference type="InterPro" id="IPR016024">
    <property type="entry name" value="ARM-type_fold"/>
</dbReference>
<dbReference type="PANTHER" id="PTHR22895">
    <property type="entry name" value="ARMADILLO REPEAT-CONTAINING PROTEIN 6"/>
    <property type="match status" value="1"/>
</dbReference>
<dbReference type="RefSeq" id="XP_001745595.1">
    <property type="nucleotide sequence ID" value="XM_001745543.1"/>
</dbReference>
<dbReference type="SUPFAM" id="SSF48371">
    <property type="entry name" value="ARM repeat"/>
    <property type="match status" value="1"/>
</dbReference>
<dbReference type="EMBL" id="CH991550">
    <property type="protein sequence ID" value="EDQ89566.1"/>
    <property type="molecule type" value="Genomic_DNA"/>
</dbReference>
<name>A9UZ40_MONBE</name>
<protein>
    <submittedName>
        <fullName evidence="3">Uncharacterized protein</fullName>
    </submittedName>
</protein>
<evidence type="ECO:0000313" key="3">
    <source>
        <dbReference type="EMBL" id="EDQ89566.1"/>
    </source>
</evidence>
<sequence length="460" mass="51312">MSDNEQPRLVLSVAEPEPEPEPEAPSVADDKAAGSPSKTVLPFAAAVDAEDPDSALHVFDKVAQQDDTRDLQVLRQSGVPAILQGMRRYPNASRVQLLGTRALLQVCTEDPSTRRHLLTRQHVEALTANLLQFQTNVQLADLTVCTMSLVGASGEAGLELLESVDAFNILLALMDHHLSEGPLQEHISWILCVALSPNGRRLADTMDLDRILHLLQRSLRKHMGDGNIVESELRVLAALQDQLQEKYKPSFVFDQQTSSPDALLVHCQRNTELKLQDGSLGAQYLILTMQKHLVNDELARCGLQIIRELSSQCRNCRRKLIYCPCSTQLCELNMHVVTLSALQFHEQHSGIVHQGLMVLHTLVSGSTERKDMLLKAECIPAFARLLSRHELEVTVVEPLLLCLLSLSVDKAHRDQLMHNDTLLRGLLKCIEQHIGSPVVEASISRPSFSRLTQRRHFFLI</sequence>
<evidence type="ECO:0000256" key="1">
    <source>
        <dbReference type="ARBA" id="ARBA00022737"/>
    </source>
</evidence>